<dbReference type="EMBL" id="PKSG01000477">
    <property type="protein sequence ID" value="POR34984.1"/>
    <property type="molecule type" value="Genomic_DNA"/>
</dbReference>
<feature type="compositionally biased region" description="Low complexity" evidence="1">
    <location>
        <begin position="106"/>
        <end position="118"/>
    </location>
</feature>
<dbReference type="STRING" id="94208.A0A2S4KXS9"/>
<reference evidence="3 4" key="1">
    <citation type="submission" date="2018-01" db="EMBL/GenBank/DDBJ databases">
        <title>Harnessing the power of phylogenomics to disentangle the directionality and signatures of interkingdom host jumping in the parasitic fungal genus Tolypocladium.</title>
        <authorList>
            <person name="Quandt C.A."/>
            <person name="Patterson W."/>
            <person name="Spatafora J.W."/>
        </authorList>
    </citation>
    <scope>NUCLEOTIDE SEQUENCE [LARGE SCALE GENOMIC DNA]</scope>
    <source>
        <strain evidence="3 4">NRBC 100945</strain>
    </source>
</reference>
<dbReference type="Proteomes" id="UP000237481">
    <property type="component" value="Unassembled WGS sequence"/>
</dbReference>
<dbReference type="AlphaFoldDB" id="A0A2S4KXS9"/>
<dbReference type="GO" id="GO:0004402">
    <property type="term" value="F:histone acetyltransferase activity"/>
    <property type="evidence" value="ECO:0007669"/>
    <property type="project" value="TreeGrafter"/>
</dbReference>
<feature type="region of interest" description="Disordered" evidence="1">
    <location>
        <begin position="77"/>
        <end position="126"/>
    </location>
</feature>
<sequence>MASVTRSTRRAEGLHHHHPHHGPPSRPAPGAAAAAGAGLFHHDGRQKRGLEAADRDLEAFKSKKTRIAVEILAKASPTDGVRVRPPPIPRQLPAVATNRPPPPSPQQATRPQAQQTATEADPNLTKHQAKVINGIRHELDRLQPQPADTREQGRKLRSQEATRFKSELSAYFPDYDEVIGNDLKEQHLLNLDTPIVVVDSNPRRAAPESHRAALKPHQPNQAVDFLVRGYGDSLFVEVFDAQRIDFRFLETQQNNKNLEDPLPDSLYEPIHKRAERLERSIRNSEKGRAQHEKDQIIRLLEGLQGHDWLRVMGVSGITETKKKTFEPARAYFIKGCQAILEKFRNWSLEEKRRKQEKERALAEQAAGEEVADDRDEEVDDGEGEEADEAEQDIREDAWEYSEDVSASQDDTSEASSPAKQLRQEAMARSRMAAASSKRPRPPARATPPQPPEPPKEFKSFFSKKYEREGALNRNRRTGRKVLAWGHPLPELAETDFILPEEYRDDDTLKSRARKKRRDKRGGRP</sequence>
<name>A0A2S4KXS9_9HYPO</name>
<dbReference type="GO" id="GO:0033255">
    <property type="term" value="C:SAS acetyltransferase complex"/>
    <property type="evidence" value="ECO:0007669"/>
    <property type="project" value="InterPro"/>
</dbReference>
<dbReference type="OrthoDB" id="1938992at2759"/>
<feature type="domain" description="Something about silencing protein 4" evidence="2">
    <location>
        <begin position="260"/>
        <end position="355"/>
    </location>
</feature>
<feature type="compositionally biased region" description="Acidic residues" evidence="1">
    <location>
        <begin position="369"/>
        <end position="390"/>
    </location>
</feature>
<evidence type="ECO:0000313" key="4">
    <source>
        <dbReference type="Proteomes" id="UP000237481"/>
    </source>
</evidence>
<feature type="compositionally biased region" description="Pro residues" evidence="1">
    <location>
        <begin position="442"/>
        <end position="452"/>
    </location>
</feature>
<organism evidence="3 4">
    <name type="scientific">Tolypocladium paradoxum</name>
    <dbReference type="NCBI Taxonomy" id="94208"/>
    <lineage>
        <taxon>Eukaryota</taxon>
        <taxon>Fungi</taxon>
        <taxon>Dikarya</taxon>
        <taxon>Ascomycota</taxon>
        <taxon>Pezizomycotina</taxon>
        <taxon>Sordariomycetes</taxon>
        <taxon>Hypocreomycetidae</taxon>
        <taxon>Hypocreales</taxon>
        <taxon>Ophiocordycipitaceae</taxon>
        <taxon>Tolypocladium</taxon>
    </lineage>
</organism>
<comment type="caution">
    <text evidence="3">The sequence shown here is derived from an EMBL/GenBank/DDBJ whole genome shotgun (WGS) entry which is preliminary data.</text>
</comment>
<feature type="region of interest" description="Disordered" evidence="1">
    <location>
        <begin position="357"/>
        <end position="477"/>
    </location>
</feature>
<dbReference type="InterPro" id="IPR038988">
    <property type="entry name" value="Sas4"/>
</dbReference>
<dbReference type="PANTHER" id="PTHR38422">
    <property type="entry name" value="SOMETHING ABOUT SILENCING PROTEIN 4"/>
    <property type="match status" value="1"/>
</dbReference>
<proteinExistence type="predicted"/>
<feature type="compositionally biased region" description="Low complexity" evidence="1">
    <location>
        <begin position="28"/>
        <end position="39"/>
    </location>
</feature>
<feature type="region of interest" description="Disordered" evidence="1">
    <location>
        <begin position="498"/>
        <end position="524"/>
    </location>
</feature>
<feature type="compositionally biased region" description="Basic and acidic residues" evidence="1">
    <location>
        <begin position="453"/>
        <end position="470"/>
    </location>
</feature>
<feature type="compositionally biased region" description="Basic residues" evidence="1">
    <location>
        <begin position="510"/>
        <end position="524"/>
    </location>
</feature>
<evidence type="ECO:0000256" key="1">
    <source>
        <dbReference type="SAM" id="MobiDB-lite"/>
    </source>
</evidence>
<gene>
    <name evidence="3" type="ORF">TPAR_04821</name>
</gene>
<dbReference type="Pfam" id="PF15460">
    <property type="entry name" value="SAS4"/>
    <property type="match status" value="1"/>
</dbReference>
<feature type="region of interest" description="Disordered" evidence="1">
    <location>
        <begin position="1"/>
        <end position="51"/>
    </location>
</feature>
<feature type="compositionally biased region" description="Polar residues" evidence="1">
    <location>
        <begin position="404"/>
        <end position="418"/>
    </location>
</feature>
<protein>
    <recommendedName>
        <fullName evidence="2">Something about silencing protein 4 domain-containing protein</fullName>
    </recommendedName>
</protein>
<dbReference type="PANTHER" id="PTHR38422:SF1">
    <property type="entry name" value="SOMETHING ABOUT SILENCING PROTEIN 4"/>
    <property type="match status" value="1"/>
</dbReference>
<evidence type="ECO:0000313" key="3">
    <source>
        <dbReference type="EMBL" id="POR34984.1"/>
    </source>
</evidence>
<dbReference type="InterPro" id="IPR029184">
    <property type="entry name" value="Sas4_dom"/>
</dbReference>
<keyword evidence="4" id="KW-1185">Reference proteome</keyword>
<accession>A0A2S4KXS9</accession>
<evidence type="ECO:0000259" key="2">
    <source>
        <dbReference type="Pfam" id="PF15460"/>
    </source>
</evidence>
<feature type="compositionally biased region" description="Basic and acidic residues" evidence="1">
    <location>
        <begin position="40"/>
        <end position="51"/>
    </location>
</feature>